<name>A0A815K033_ADIRI</name>
<evidence type="ECO:0000313" key="4">
    <source>
        <dbReference type="Proteomes" id="UP000663852"/>
    </source>
</evidence>
<comment type="caution">
    <text evidence="3">The sequence shown here is derived from an EMBL/GenBank/DDBJ whole genome shotgun (WGS) entry which is preliminary data.</text>
</comment>
<dbReference type="EMBL" id="CAJNOJ010000306">
    <property type="protein sequence ID" value="CAF1386840.1"/>
    <property type="molecule type" value="Genomic_DNA"/>
</dbReference>
<proteinExistence type="predicted"/>
<accession>A0A815K033</accession>
<evidence type="ECO:0000256" key="2">
    <source>
        <dbReference type="SAM" id="MobiDB-lite"/>
    </source>
</evidence>
<sequence>MLNDRYNQRRSTYEENYRALENLMKPNGYMKVKDRNETNDFCPQNEEPSYIPDGSRRSNINSYRNTLTKNREIAKLKAIIYQKDNEFLALATTHKNALLKIEERMERERKVWNDHKELRLSDERAKFEEEKAFLIQDFQYKLHLERERCQQLELQLKESDRERTNTIYRIKVQYRQEYENEIIRLNEQYQTEKNMELTRLQERVQELEQTVNHLSDVYNDSNTVRQQLYNSLDVAEKTCVRSINDAIKTLLLTMNRPSHVYTAIPNVSSFIYDEAALFERKPTRILLKYLLRTIEEIRDHVGEQRVTLENQTMLLEKPKISTDRRLRSFDENSCQDQTNSYSKSSKDNSAHPTSQTSTRPSHTVDSLLQKLEDHIGLELNRYIEVMLSKIFLFTVYHFSLSKQRATSSLHLDGPEKIDCEFNSENEINQDKLIRHLQNRINDLRSDNMRLRDNQHSKSISSSYDEIKPSIH</sequence>
<feature type="coiled-coil region" evidence="1">
    <location>
        <begin position="142"/>
        <end position="217"/>
    </location>
</feature>
<evidence type="ECO:0000313" key="3">
    <source>
        <dbReference type="EMBL" id="CAF1386840.1"/>
    </source>
</evidence>
<keyword evidence="1" id="KW-0175">Coiled coil</keyword>
<reference evidence="3" key="1">
    <citation type="submission" date="2021-02" db="EMBL/GenBank/DDBJ databases">
        <authorList>
            <person name="Nowell W R."/>
        </authorList>
    </citation>
    <scope>NUCLEOTIDE SEQUENCE</scope>
</reference>
<feature type="region of interest" description="Disordered" evidence="2">
    <location>
        <begin position="326"/>
        <end position="364"/>
    </location>
</feature>
<feature type="compositionally biased region" description="Polar residues" evidence="2">
    <location>
        <begin position="350"/>
        <end position="364"/>
    </location>
</feature>
<evidence type="ECO:0000256" key="1">
    <source>
        <dbReference type="SAM" id="Coils"/>
    </source>
</evidence>
<dbReference type="Proteomes" id="UP000663852">
    <property type="component" value="Unassembled WGS sequence"/>
</dbReference>
<dbReference type="OrthoDB" id="10004681at2759"/>
<feature type="region of interest" description="Disordered" evidence="2">
    <location>
        <begin position="38"/>
        <end position="57"/>
    </location>
</feature>
<protein>
    <submittedName>
        <fullName evidence="3">Uncharacterized protein</fullName>
    </submittedName>
</protein>
<feature type="compositionally biased region" description="Polar residues" evidence="2">
    <location>
        <begin position="331"/>
        <end position="343"/>
    </location>
</feature>
<feature type="region of interest" description="Disordered" evidence="2">
    <location>
        <begin position="449"/>
        <end position="471"/>
    </location>
</feature>
<dbReference type="AlphaFoldDB" id="A0A815K033"/>
<organism evidence="3 4">
    <name type="scientific">Adineta ricciae</name>
    <name type="common">Rotifer</name>
    <dbReference type="NCBI Taxonomy" id="249248"/>
    <lineage>
        <taxon>Eukaryota</taxon>
        <taxon>Metazoa</taxon>
        <taxon>Spiralia</taxon>
        <taxon>Gnathifera</taxon>
        <taxon>Rotifera</taxon>
        <taxon>Eurotatoria</taxon>
        <taxon>Bdelloidea</taxon>
        <taxon>Adinetida</taxon>
        <taxon>Adinetidae</taxon>
        <taxon>Adineta</taxon>
    </lineage>
</organism>
<gene>
    <name evidence="3" type="ORF">EDS130_LOCUS35249</name>
</gene>